<feature type="binding site" evidence="10">
    <location>
        <begin position="98"/>
        <end position="108"/>
    </location>
    <ligand>
        <name>ATP</name>
        <dbReference type="ChEBI" id="CHEBI:30616"/>
    </ligand>
</feature>
<dbReference type="InterPro" id="IPR036554">
    <property type="entry name" value="GHMP_kinase_C_sf"/>
</dbReference>
<comment type="caution">
    <text evidence="13">The sequence shown here is derived from an EMBL/GenBank/DDBJ whole genome shotgun (WGS) entry which is preliminary data.</text>
</comment>
<comment type="pathway">
    <text evidence="10">Isoprenoid biosynthesis; isopentenyl diphosphate biosynthesis via DXP pathway; isopentenyl diphosphate from 1-deoxy-D-xylulose 5-phosphate: step 3/6.</text>
</comment>
<dbReference type="SUPFAM" id="SSF54211">
    <property type="entry name" value="Ribosomal protein S5 domain 2-like"/>
    <property type="match status" value="1"/>
</dbReference>
<dbReference type="PANTHER" id="PTHR43527">
    <property type="entry name" value="4-DIPHOSPHOCYTIDYL-2-C-METHYL-D-ERYTHRITOL KINASE, CHLOROPLASTIC"/>
    <property type="match status" value="1"/>
</dbReference>
<evidence type="ECO:0000256" key="9">
    <source>
        <dbReference type="ARBA" id="ARBA00032554"/>
    </source>
</evidence>
<dbReference type="InterPro" id="IPR004424">
    <property type="entry name" value="IspE"/>
</dbReference>
<evidence type="ECO:0000256" key="10">
    <source>
        <dbReference type="HAMAP-Rule" id="MF_00061"/>
    </source>
</evidence>
<dbReference type="Pfam" id="PF08544">
    <property type="entry name" value="GHMP_kinases_C"/>
    <property type="match status" value="1"/>
</dbReference>
<dbReference type="SUPFAM" id="SSF55060">
    <property type="entry name" value="GHMP Kinase, C-terminal domain"/>
    <property type="match status" value="1"/>
</dbReference>
<dbReference type="InterPro" id="IPR013750">
    <property type="entry name" value="GHMP_kinase_C_dom"/>
</dbReference>
<dbReference type="InterPro" id="IPR020568">
    <property type="entry name" value="Ribosomal_Su5_D2-typ_SF"/>
</dbReference>
<dbReference type="UniPathway" id="UPA00056">
    <property type="reaction ID" value="UER00094"/>
</dbReference>
<dbReference type="GO" id="GO:0016114">
    <property type="term" value="P:terpenoid biosynthetic process"/>
    <property type="evidence" value="ECO:0007669"/>
    <property type="project" value="UniProtKB-UniRule"/>
</dbReference>
<evidence type="ECO:0000256" key="3">
    <source>
        <dbReference type="ARBA" id="ARBA00017473"/>
    </source>
</evidence>
<dbReference type="RefSeq" id="WP_123803903.1">
    <property type="nucleotide sequence ID" value="NZ_RPFL01000006.1"/>
</dbReference>
<comment type="catalytic activity">
    <reaction evidence="10">
        <text>4-CDP-2-C-methyl-D-erythritol + ATP = 4-CDP-2-C-methyl-D-erythritol 2-phosphate + ADP + H(+)</text>
        <dbReference type="Rhea" id="RHEA:18437"/>
        <dbReference type="ChEBI" id="CHEBI:15378"/>
        <dbReference type="ChEBI" id="CHEBI:30616"/>
        <dbReference type="ChEBI" id="CHEBI:57823"/>
        <dbReference type="ChEBI" id="CHEBI:57919"/>
        <dbReference type="ChEBI" id="CHEBI:456216"/>
        <dbReference type="EC" id="2.7.1.148"/>
    </reaction>
</comment>
<keyword evidence="6 10" id="KW-0418">Kinase</keyword>
<keyword evidence="8 10" id="KW-0414">Isoprene biosynthesis</keyword>
<dbReference type="GO" id="GO:0050515">
    <property type="term" value="F:4-(cytidine 5'-diphospho)-2-C-methyl-D-erythritol kinase activity"/>
    <property type="evidence" value="ECO:0007669"/>
    <property type="project" value="UniProtKB-UniRule"/>
</dbReference>
<dbReference type="InterPro" id="IPR006204">
    <property type="entry name" value="GHMP_kinase_N_dom"/>
</dbReference>
<feature type="active site" evidence="10">
    <location>
        <position position="15"/>
    </location>
</feature>
<comment type="function">
    <text evidence="10">Catalyzes the phosphorylation of the position 2 hydroxy group of 4-diphosphocytidyl-2C-methyl-D-erythritol.</text>
</comment>
<gene>
    <name evidence="10" type="primary">ispE</name>
    <name evidence="13" type="ORF">EGK74_03505</name>
</gene>
<dbReference type="NCBIfam" id="TIGR00154">
    <property type="entry name" value="ispE"/>
    <property type="match status" value="1"/>
</dbReference>
<dbReference type="EMBL" id="RPFL01000006">
    <property type="protein sequence ID" value="RPD89524.1"/>
    <property type="molecule type" value="Genomic_DNA"/>
</dbReference>
<keyword evidence="4 10" id="KW-0808">Transferase</keyword>
<dbReference type="GO" id="GO:0019288">
    <property type="term" value="P:isopentenyl diphosphate biosynthetic process, methylerythritol 4-phosphate pathway"/>
    <property type="evidence" value="ECO:0007669"/>
    <property type="project" value="UniProtKB-UniRule"/>
</dbReference>
<dbReference type="OrthoDB" id="9809438at2"/>
<dbReference type="Gene3D" id="3.30.230.10">
    <property type="match status" value="1"/>
</dbReference>
<evidence type="ECO:0000313" key="13">
    <source>
        <dbReference type="EMBL" id="RPD89524.1"/>
    </source>
</evidence>
<keyword evidence="14" id="KW-1185">Reference proteome</keyword>
<feature type="domain" description="GHMP kinase N-terminal" evidence="11">
    <location>
        <begin position="71"/>
        <end position="148"/>
    </location>
</feature>
<evidence type="ECO:0000259" key="12">
    <source>
        <dbReference type="Pfam" id="PF08544"/>
    </source>
</evidence>
<dbReference type="AlphaFoldDB" id="A0A3N4MZW2"/>
<evidence type="ECO:0000256" key="4">
    <source>
        <dbReference type="ARBA" id="ARBA00022679"/>
    </source>
</evidence>
<dbReference type="PANTHER" id="PTHR43527:SF2">
    <property type="entry name" value="4-DIPHOSPHOCYTIDYL-2-C-METHYL-D-ERYTHRITOL KINASE, CHLOROPLASTIC"/>
    <property type="match status" value="1"/>
</dbReference>
<dbReference type="Pfam" id="PF00288">
    <property type="entry name" value="GHMP_kinases_N"/>
    <property type="match status" value="1"/>
</dbReference>
<dbReference type="PIRSF" id="PIRSF010376">
    <property type="entry name" value="IspE"/>
    <property type="match status" value="1"/>
</dbReference>
<dbReference type="HAMAP" id="MF_00061">
    <property type="entry name" value="IspE"/>
    <property type="match status" value="1"/>
</dbReference>
<evidence type="ECO:0000256" key="1">
    <source>
        <dbReference type="ARBA" id="ARBA00009684"/>
    </source>
</evidence>
<name>A0A3N4MZW2_9NEIS</name>
<evidence type="ECO:0000256" key="5">
    <source>
        <dbReference type="ARBA" id="ARBA00022741"/>
    </source>
</evidence>
<evidence type="ECO:0000259" key="11">
    <source>
        <dbReference type="Pfam" id="PF00288"/>
    </source>
</evidence>
<comment type="similarity">
    <text evidence="1 10">Belongs to the GHMP kinase family. IspE subfamily.</text>
</comment>
<proteinExistence type="inferred from homology"/>
<feature type="domain" description="GHMP kinase C-terminal" evidence="12">
    <location>
        <begin position="208"/>
        <end position="266"/>
    </location>
</feature>
<evidence type="ECO:0000256" key="8">
    <source>
        <dbReference type="ARBA" id="ARBA00023229"/>
    </source>
</evidence>
<organism evidence="13 14">
    <name type="scientific">Neisseria weixii</name>
    <dbReference type="NCBI Taxonomy" id="1853276"/>
    <lineage>
        <taxon>Bacteria</taxon>
        <taxon>Pseudomonadati</taxon>
        <taxon>Pseudomonadota</taxon>
        <taxon>Betaproteobacteria</taxon>
        <taxon>Neisseriales</taxon>
        <taxon>Neisseriaceae</taxon>
        <taxon>Neisseria</taxon>
    </lineage>
</organism>
<keyword evidence="5 10" id="KW-0547">Nucleotide-binding</keyword>
<reference evidence="13 14" key="1">
    <citation type="submission" date="2018-11" db="EMBL/GenBank/DDBJ databases">
        <title>Neisseria weixii sp. nov. isolated from the rectal contents of plateau pika (Ochotona cruzoniae).</title>
        <authorList>
            <person name="Zhang G."/>
        </authorList>
    </citation>
    <scope>NUCLEOTIDE SEQUENCE [LARGE SCALE GENOMIC DNA]</scope>
    <source>
        <strain evidence="13 14">10009</strain>
    </source>
</reference>
<keyword evidence="7 10" id="KW-0067">ATP-binding</keyword>
<feature type="active site" evidence="10">
    <location>
        <position position="140"/>
    </location>
</feature>
<dbReference type="Gene3D" id="3.30.70.890">
    <property type="entry name" value="GHMP kinase, C-terminal domain"/>
    <property type="match status" value="1"/>
</dbReference>
<accession>A0A3N4MZW2</accession>
<dbReference type="InterPro" id="IPR014721">
    <property type="entry name" value="Ribsml_uS5_D2-typ_fold_subgr"/>
</dbReference>
<dbReference type="EC" id="2.7.1.148" evidence="2 10"/>
<sequence length="292" mass="32050">MNIPQHAQAFLAPAKLNLDLRITGRRAGGYHELESIFCLISLYDTVYLALRDDGRIVLHTPVEGATQEQDLAYRAAAALKKHTQSVGGVDIWLEKKIPMGGGLGGGSSDAATVLLALNRLWQCGLSEQELIDLGVTLGADVPFFIFGRSAFAHGVGEKLIEIDVPKQWYVIVKPDVHVATGKIFSHPHLTRDSKPSIIPAFQALQPFRNDMQAVVFQEYPEVWEAYLVMSKHGKALMTGSGACVFVPCRHQQEAENIYRQVSKIYEAYCVEGLAVHPLFHVLSEPVGESSSG</sequence>
<dbReference type="Proteomes" id="UP000272412">
    <property type="component" value="Unassembled WGS sequence"/>
</dbReference>
<protein>
    <recommendedName>
        <fullName evidence="3 10">4-diphosphocytidyl-2-C-methyl-D-erythritol kinase</fullName>
        <shortName evidence="10">CMK</shortName>
        <ecNumber evidence="2 10">2.7.1.148</ecNumber>
    </recommendedName>
    <alternativeName>
        <fullName evidence="9 10">4-(cytidine-5'-diphospho)-2-C-methyl-D-erythritol kinase</fullName>
    </alternativeName>
</protein>
<evidence type="ECO:0000256" key="6">
    <source>
        <dbReference type="ARBA" id="ARBA00022777"/>
    </source>
</evidence>
<evidence type="ECO:0000313" key="14">
    <source>
        <dbReference type="Proteomes" id="UP000272412"/>
    </source>
</evidence>
<evidence type="ECO:0000256" key="2">
    <source>
        <dbReference type="ARBA" id="ARBA00012052"/>
    </source>
</evidence>
<evidence type="ECO:0000256" key="7">
    <source>
        <dbReference type="ARBA" id="ARBA00022840"/>
    </source>
</evidence>
<dbReference type="GO" id="GO:0005524">
    <property type="term" value="F:ATP binding"/>
    <property type="evidence" value="ECO:0007669"/>
    <property type="project" value="UniProtKB-UniRule"/>
</dbReference>